<dbReference type="EMBL" id="CAJVCE010000007">
    <property type="protein sequence ID" value="CAG7642887.1"/>
    <property type="molecule type" value="Genomic_DNA"/>
</dbReference>
<dbReference type="InterPro" id="IPR007820">
    <property type="entry name" value="AbrB_fam"/>
</dbReference>
<dbReference type="PANTHER" id="PTHR38457:SF1">
    <property type="entry name" value="REGULATOR ABRB-RELATED"/>
    <property type="match status" value="1"/>
</dbReference>
<keyword evidence="3" id="KW-1185">Reference proteome</keyword>
<evidence type="ECO:0000313" key="2">
    <source>
        <dbReference type="EMBL" id="CAG7642887.1"/>
    </source>
</evidence>
<evidence type="ECO:0000313" key="3">
    <source>
        <dbReference type="Proteomes" id="UP000730618"/>
    </source>
</evidence>
<name>A0ABN7TK84_9BACL</name>
<sequence>MGKLLETIIVTFLGGILFSLLHLPLSWMLGPLTAVLLWQGFTKRTLAWPVGLRNGGLVLLGYSMGLAFTAESARQIVTQLPSMLAATVLTIGFSVLSAYAISRRSGISLPSGIIGSIPGGLSQMVVLSEEIENADQTVVAFMQTIRLLSVIFVVPFLAVHGLAGGAATGALPPQTGAAIFASISWWTAILIAALVLAAAWLAVKLKLPTPWFLGPITVAAVLTICGWAPPHLPSPLILAAQWSLGIYLGLGIKFSALAGWRRLLPYSLAGGVAIVAFSLALSFGFSLIQPISVVTAFLSTSPGGMTEMGVTASAVHADVSMVVAYQMFRILFILFIVPYFLRWALKGRLKTGES</sequence>
<evidence type="ECO:0008006" key="4">
    <source>
        <dbReference type="Google" id="ProtNLM"/>
    </source>
</evidence>
<reference evidence="2 3" key="1">
    <citation type="submission" date="2021-06" db="EMBL/GenBank/DDBJ databases">
        <authorList>
            <person name="Criscuolo A."/>
        </authorList>
    </citation>
    <scope>NUCLEOTIDE SEQUENCE [LARGE SCALE GENOMIC DNA]</scope>
    <source>
        <strain evidence="3">CIP 111802</strain>
    </source>
</reference>
<feature type="transmembrane region" description="Helical" evidence="1">
    <location>
        <begin position="50"/>
        <end position="70"/>
    </location>
</feature>
<proteinExistence type="predicted"/>
<dbReference type="Proteomes" id="UP000730618">
    <property type="component" value="Unassembled WGS sequence"/>
</dbReference>
<feature type="transmembrane region" description="Helical" evidence="1">
    <location>
        <begin position="147"/>
        <end position="171"/>
    </location>
</feature>
<feature type="transmembrane region" description="Helical" evidence="1">
    <location>
        <begin position="236"/>
        <end position="260"/>
    </location>
</feature>
<feature type="transmembrane region" description="Helical" evidence="1">
    <location>
        <begin position="107"/>
        <end position="127"/>
    </location>
</feature>
<feature type="transmembrane region" description="Helical" evidence="1">
    <location>
        <begin position="82"/>
        <end position="101"/>
    </location>
</feature>
<dbReference type="PIRSF" id="PIRSF038991">
    <property type="entry name" value="Protein_AbrB"/>
    <property type="match status" value="1"/>
</dbReference>
<keyword evidence="1" id="KW-0812">Transmembrane</keyword>
<dbReference type="InterPro" id="IPR017516">
    <property type="entry name" value="AbrB_dup"/>
</dbReference>
<feature type="transmembrane region" description="Helical" evidence="1">
    <location>
        <begin position="183"/>
        <end position="203"/>
    </location>
</feature>
<protein>
    <recommendedName>
        <fullName evidence="4">AbrB family transcriptional regulator</fullName>
    </recommendedName>
</protein>
<dbReference type="NCBIfam" id="TIGR03082">
    <property type="entry name" value="Gneg_AbrB_dup"/>
    <property type="match status" value="2"/>
</dbReference>
<keyword evidence="1" id="KW-0472">Membrane</keyword>
<comment type="caution">
    <text evidence="2">The sequence shown here is derived from an EMBL/GenBank/DDBJ whole genome shotgun (WGS) entry which is preliminary data.</text>
</comment>
<gene>
    <name evidence="2" type="ORF">PAECIP111802_02917</name>
</gene>
<feature type="transmembrane region" description="Helical" evidence="1">
    <location>
        <begin position="272"/>
        <end position="299"/>
    </location>
</feature>
<feature type="transmembrane region" description="Helical" evidence="1">
    <location>
        <begin position="319"/>
        <end position="341"/>
    </location>
</feature>
<accession>A0ABN7TK84</accession>
<feature type="transmembrane region" description="Helical" evidence="1">
    <location>
        <begin position="210"/>
        <end position="230"/>
    </location>
</feature>
<evidence type="ECO:0000256" key="1">
    <source>
        <dbReference type="SAM" id="Phobius"/>
    </source>
</evidence>
<dbReference type="PANTHER" id="PTHR38457">
    <property type="entry name" value="REGULATOR ABRB-RELATED"/>
    <property type="match status" value="1"/>
</dbReference>
<feature type="transmembrane region" description="Helical" evidence="1">
    <location>
        <begin position="7"/>
        <end position="30"/>
    </location>
</feature>
<keyword evidence="1" id="KW-1133">Transmembrane helix</keyword>
<dbReference type="Pfam" id="PF05145">
    <property type="entry name" value="AbrB"/>
    <property type="match status" value="1"/>
</dbReference>
<organism evidence="2 3">
    <name type="scientific">Paenibacillus allorhizosphaerae</name>
    <dbReference type="NCBI Taxonomy" id="2849866"/>
    <lineage>
        <taxon>Bacteria</taxon>
        <taxon>Bacillati</taxon>
        <taxon>Bacillota</taxon>
        <taxon>Bacilli</taxon>
        <taxon>Bacillales</taxon>
        <taxon>Paenibacillaceae</taxon>
        <taxon>Paenibacillus</taxon>
    </lineage>
</organism>